<comment type="caution">
    <text evidence="3">The sequence shown here is derived from an EMBL/GenBank/DDBJ whole genome shotgun (WGS) entry which is preliminary data.</text>
</comment>
<proteinExistence type="predicted"/>
<protein>
    <recommendedName>
        <fullName evidence="2">BioF2-like acetyltransferase domain-containing protein</fullName>
    </recommendedName>
</protein>
<dbReference type="Proteomes" id="UP000054851">
    <property type="component" value="Unassembled WGS sequence"/>
</dbReference>
<evidence type="ECO:0000256" key="1">
    <source>
        <dbReference type="SAM" id="MobiDB-lite"/>
    </source>
</evidence>
<dbReference type="AlphaFoldDB" id="A0A158CGU7"/>
<feature type="domain" description="BioF2-like acetyltransferase" evidence="2">
    <location>
        <begin position="198"/>
        <end position="318"/>
    </location>
</feature>
<dbReference type="Gene3D" id="3.40.630.30">
    <property type="match status" value="1"/>
</dbReference>
<sequence length="372" mass="41963">MESSIVGKFLRFDTNRSTASTRPRSDRDRRTAFPNSDKSSAIPLAPETEATAAEKVRVEAEPLPARSVFHEPWWLDIATDGNWEAAKVRRGNEIVGEMPYSLRKKGFWVTSKMPPLTRTLGPAYKSSAGDATKSMLDRISITEELIAQIPEVDSFYQIFDPRIEDALAFGLHGFTISTRYTLQFTPERDVEALWKALNGKTRNLIRTGQKLLKVARLEPGEFNRFYESNLAIRSRNNIYGAKIMQQLIDAFIERDAGYLLGAHDARGKLVAAIGVTFDRHSAYYILSSREPDAHAGAISVLIWEAIQDAKRRNLVFDFDGIPNSSTFRFLCGFKPALKPRLVIERHTSLWAMAKASQRVLFRNKSGWFVATA</sequence>
<feature type="region of interest" description="Disordered" evidence="1">
    <location>
        <begin position="15"/>
        <end position="47"/>
    </location>
</feature>
<evidence type="ECO:0000259" key="2">
    <source>
        <dbReference type="Pfam" id="PF13480"/>
    </source>
</evidence>
<accession>A0A158CGU7</accession>
<reference evidence="3" key="1">
    <citation type="submission" date="2016-01" db="EMBL/GenBank/DDBJ databases">
        <authorList>
            <person name="Peeters C."/>
        </authorList>
    </citation>
    <scope>NUCLEOTIDE SEQUENCE</scope>
    <source>
        <strain evidence="3">LMG 29322</strain>
    </source>
</reference>
<dbReference type="InterPro" id="IPR050644">
    <property type="entry name" value="PG_Glycine_Bridge_Synth"/>
</dbReference>
<dbReference type="Pfam" id="PF13480">
    <property type="entry name" value="Acetyltransf_6"/>
    <property type="match status" value="1"/>
</dbReference>
<dbReference type="SUPFAM" id="SSF55729">
    <property type="entry name" value="Acyl-CoA N-acyltransferases (Nat)"/>
    <property type="match status" value="1"/>
</dbReference>
<dbReference type="PANTHER" id="PTHR36174">
    <property type="entry name" value="LIPID II:GLYCINE GLYCYLTRANSFERASE"/>
    <property type="match status" value="1"/>
</dbReference>
<dbReference type="InterPro" id="IPR038740">
    <property type="entry name" value="BioF2-like_GNAT_dom"/>
</dbReference>
<dbReference type="EMBL" id="FCOA02000021">
    <property type="protein sequence ID" value="SAK80737.1"/>
    <property type="molecule type" value="Genomic_DNA"/>
</dbReference>
<organism evidence="3 4">
    <name type="scientific">Caballeronia hypogeia</name>
    <dbReference type="NCBI Taxonomy" id="1777140"/>
    <lineage>
        <taxon>Bacteria</taxon>
        <taxon>Pseudomonadati</taxon>
        <taxon>Pseudomonadota</taxon>
        <taxon>Betaproteobacteria</taxon>
        <taxon>Burkholderiales</taxon>
        <taxon>Burkholderiaceae</taxon>
        <taxon>Caballeronia</taxon>
    </lineage>
</organism>
<dbReference type="OrthoDB" id="116151at2"/>
<name>A0A158CGU7_9BURK</name>
<dbReference type="InterPro" id="IPR016181">
    <property type="entry name" value="Acyl_CoA_acyltransferase"/>
</dbReference>
<evidence type="ECO:0000313" key="3">
    <source>
        <dbReference type="EMBL" id="SAK80737.1"/>
    </source>
</evidence>
<evidence type="ECO:0000313" key="4">
    <source>
        <dbReference type="Proteomes" id="UP000054851"/>
    </source>
</evidence>
<dbReference type="PANTHER" id="PTHR36174:SF1">
    <property type="entry name" value="LIPID II:GLYCINE GLYCYLTRANSFERASE"/>
    <property type="match status" value="1"/>
</dbReference>
<dbReference type="STRING" id="1777140.AWB79_05241"/>
<gene>
    <name evidence="3" type="ORF">AWB79_05241</name>
</gene>
<keyword evidence="4" id="KW-1185">Reference proteome</keyword>